<protein>
    <submittedName>
        <fullName evidence="8">MetQ/NlpA family ABC transporter substrate-binding protein</fullName>
    </submittedName>
</protein>
<feature type="chain" id="PRO_5047343515" evidence="7">
    <location>
        <begin position="23"/>
        <end position="299"/>
    </location>
</feature>
<keyword evidence="9" id="KW-1185">Reference proteome</keyword>
<keyword evidence="4" id="KW-0472">Membrane</keyword>
<evidence type="ECO:0000256" key="6">
    <source>
        <dbReference type="ARBA" id="ARBA00023288"/>
    </source>
</evidence>
<keyword evidence="6" id="KW-0449">Lipoprotein</keyword>
<comment type="subcellular location">
    <subcellularLocation>
        <location evidence="1">Membrane</location>
        <topology evidence="1">Lipid-anchor</topology>
    </subcellularLocation>
</comment>
<dbReference type="InterPro" id="IPR004872">
    <property type="entry name" value="Lipoprotein_NlpA"/>
</dbReference>
<sequence>MTFRRILAGAAAAAIASVGLVACGNDSADTSADGTTTAAASTETVRIGTTDANLKEWDVFADLVKEEGIDIEIVPFSDYNTPNDALAQGQIDVNKFQHLKFLASYNKGAGEDLVPYASTEIYPLALFWQGHDSLDGIEGEEVAIPNDATNQGRAINVLVQAGLVTLREEGLLDPAPADIDTDASKVKVIAVDAAQTTTVFHEGRPAVINNSFLERAGIDPLDSIFQDNPDNEQAEPYINIWATTPEKADDETLNRLAEIWKDPAVTAAIMESSGNTAVTVERPREDLLEIMKRLEAGEQ</sequence>
<evidence type="ECO:0000313" key="8">
    <source>
        <dbReference type="EMBL" id="MFC6147479.1"/>
    </source>
</evidence>
<evidence type="ECO:0000256" key="4">
    <source>
        <dbReference type="ARBA" id="ARBA00023136"/>
    </source>
</evidence>
<dbReference type="PANTHER" id="PTHR30429">
    <property type="entry name" value="D-METHIONINE-BINDING LIPOPROTEIN METQ"/>
    <property type="match status" value="1"/>
</dbReference>
<gene>
    <name evidence="8" type="ORF">ACFPUZ_11770</name>
</gene>
<feature type="signal peptide" evidence="7">
    <location>
        <begin position="1"/>
        <end position="22"/>
    </location>
</feature>
<dbReference type="Gene3D" id="3.40.190.10">
    <property type="entry name" value="Periplasmic binding protein-like II"/>
    <property type="match status" value="2"/>
</dbReference>
<accession>A0ABW1QFB8</accession>
<organism evidence="8 9">
    <name type="scientific">Corynebacterium nasicanis</name>
    <dbReference type="NCBI Taxonomy" id="1448267"/>
    <lineage>
        <taxon>Bacteria</taxon>
        <taxon>Bacillati</taxon>
        <taxon>Actinomycetota</taxon>
        <taxon>Actinomycetes</taxon>
        <taxon>Mycobacteriales</taxon>
        <taxon>Corynebacteriaceae</taxon>
        <taxon>Corynebacterium</taxon>
    </lineage>
</organism>
<evidence type="ECO:0000313" key="9">
    <source>
        <dbReference type="Proteomes" id="UP001596244"/>
    </source>
</evidence>
<dbReference type="Pfam" id="PF03180">
    <property type="entry name" value="Lipoprotein_9"/>
    <property type="match status" value="1"/>
</dbReference>
<dbReference type="PROSITE" id="PS51257">
    <property type="entry name" value="PROKAR_LIPOPROTEIN"/>
    <property type="match status" value="1"/>
</dbReference>
<reference evidence="9" key="1">
    <citation type="journal article" date="2019" name="Int. J. Syst. Evol. Microbiol.">
        <title>The Global Catalogue of Microorganisms (GCM) 10K type strain sequencing project: providing services to taxonomists for standard genome sequencing and annotation.</title>
        <authorList>
            <consortium name="The Broad Institute Genomics Platform"/>
            <consortium name="The Broad Institute Genome Sequencing Center for Infectious Disease"/>
            <person name="Wu L."/>
            <person name="Ma J."/>
        </authorList>
    </citation>
    <scope>NUCLEOTIDE SEQUENCE [LARGE SCALE GENOMIC DNA]</scope>
    <source>
        <strain evidence="9">CCUG 51943</strain>
    </source>
</reference>
<evidence type="ECO:0000256" key="3">
    <source>
        <dbReference type="ARBA" id="ARBA00022729"/>
    </source>
</evidence>
<dbReference type="PANTHER" id="PTHR30429:SF3">
    <property type="entry name" value="LIPOPROTEIN"/>
    <property type="match status" value="1"/>
</dbReference>
<proteinExistence type="inferred from homology"/>
<name>A0ABW1QFB8_9CORY</name>
<evidence type="ECO:0000256" key="1">
    <source>
        <dbReference type="ARBA" id="ARBA00004635"/>
    </source>
</evidence>
<keyword evidence="3 7" id="KW-0732">Signal</keyword>
<dbReference type="EMBL" id="JBHSQE010000009">
    <property type="protein sequence ID" value="MFC6147479.1"/>
    <property type="molecule type" value="Genomic_DNA"/>
</dbReference>
<dbReference type="SUPFAM" id="SSF53850">
    <property type="entry name" value="Periplasmic binding protein-like II"/>
    <property type="match status" value="1"/>
</dbReference>
<evidence type="ECO:0000256" key="7">
    <source>
        <dbReference type="SAM" id="SignalP"/>
    </source>
</evidence>
<keyword evidence="5" id="KW-0564">Palmitate</keyword>
<evidence type="ECO:0000256" key="2">
    <source>
        <dbReference type="ARBA" id="ARBA00008973"/>
    </source>
</evidence>
<evidence type="ECO:0000256" key="5">
    <source>
        <dbReference type="ARBA" id="ARBA00023139"/>
    </source>
</evidence>
<comment type="similarity">
    <text evidence="2">Belongs to the NlpA lipoprotein family.</text>
</comment>
<dbReference type="Proteomes" id="UP001596244">
    <property type="component" value="Unassembled WGS sequence"/>
</dbReference>
<comment type="caution">
    <text evidence="8">The sequence shown here is derived from an EMBL/GenBank/DDBJ whole genome shotgun (WGS) entry which is preliminary data.</text>
</comment>
<dbReference type="RefSeq" id="WP_377002085.1">
    <property type="nucleotide sequence ID" value="NZ_JBHSQE010000009.1"/>
</dbReference>